<protein>
    <submittedName>
        <fullName evidence="2">Uncharacterized protein</fullName>
    </submittedName>
</protein>
<feature type="compositionally biased region" description="Acidic residues" evidence="1">
    <location>
        <begin position="42"/>
        <end position="53"/>
    </location>
</feature>
<evidence type="ECO:0000313" key="3">
    <source>
        <dbReference type="Proteomes" id="UP000029964"/>
    </source>
</evidence>
<dbReference type="Proteomes" id="UP000029964">
    <property type="component" value="Unassembled WGS sequence"/>
</dbReference>
<reference evidence="3" key="1">
    <citation type="journal article" date="2014" name="Genome Announc.">
        <title>Genome sequence and annotation of Acremonium chrysogenum, producer of the beta-lactam antibiotic cephalosporin C.</title>
        <authorList>
            <person name="Terfehr D."/>
            <person name="Dahlmann T.A."/>
            <person name="Specht T."/>
            <person name="Zadra I."/>
            <person name="Kuernsteiner H."/>
            <person name="Kueck U."/>
        </authorList>
    </citation>
    <scope>NUCLEOTIDE SEQUENCE [LARGE SCALE GENOMIC DNA]</scope>
    <source>
        <strain evidence="3">ATCC 11550 / CBS 779.69 / DSM 880 / IAM 14645 / JCM 23072 / IMI 49137</strain>
    </source>
</reference>
<name>A0A086SSY9_HAPC1</name>
<dbReference type="EMBL" id="JPKY01000345">
    <property type="protein sequence ID" value="KFH40221.1"/>
    <property type="molecule type" value="Genomic_DNA"/>
</dbReference>
<proteinExistence type="predicted"/>
<evidence type="ECO:0000256" key="1">
    <source>
        <dbReference type="SAM" id="MobiDB-lite"/>
    </source>
</evidence>
<accession>A0A086SSY9</accession>
<comment type="caution">
    <text evidence="2">The sequence shown here is derived from an EMBL/GenBank/DDBJ whole genome shotgun (WGS) entry which is preliminary data.</text>
</comment>
<keyword evidence="3" id="KW-1185">Reference proteome</keyword>
<dbReference type="HOGENOM" id="CLU_2960168_0_0_1"/>
<gene>
    <name evidence="2" type="ORF">ACRE_091220</name>
</gene>
<evidence type="ECO:0000313" key="2">
    <source>
        <dbReference type="EMBL" id="KFH40221.1"/>
    </source>
</evidence>
<dbReference type="AlphaFoldDB" id="A0A086SSY9"/>
<feature type="region of interest" description="Disordered" evidence="1">
    <location>
        <begin position="1"/>
        <end position="59"/>
    </location>
</feature>
<organism evidence="2 3">
    <name type="scientific">Hapsidospora chrysogenum (strain ATCC 11550 / CBS 779.69 / DSM 880 / IAM 14645 / JCM 23072 / IMI 49137)</name>
    <name type="common">Acremonium chrysogenum</name>
    <dbReference type="NCBI Taxonomy" id="857340"/>
    <lineage>
        <taxon>Eukaryota</taxon>
        <taxon>Fungi</taxon>
        <taxon>Dikarya</taxon>
        <taxon>Ascomycota</taxon>
        <taxon>Pezizomycotina</taxon>
        <taxon>Sordariomycetes</taxon>
        <taxon>Hypocreomycetidae</taxon>
        <taxon>Hypocreales</taxon>
        <taxon>Bionectriaceae</taxon>
        <taxon>Hapsidospora</taxon>
    </lineage>
</organism>
<sequence>MSITRSPPGGPPPTLQPGRSSLTTALSPTPRLVGLRRRHDEMEEESDGVEEVEWSTGRR</sequence>
<feature type="compositionally biased region" description="Polar residues" evidence="1">
    <location>
        <begin position="17"/>
        <end position="27"/>
    </location>
</feature>